<dbReference type="InterPro" id="IPR019606">
    <property type="entry name" value="GerMN"/>
</dbReference>
<dbReference type="Pfam" id="PF10646">
    <property type="entry name" value="Germane"/>
    <property type="match status" value="3"/>
</dbReference>
<accession>A0AAU8A9K8</accession>
<dbReference type="AlphaFoldDB" id="A0AAU8A9K8"/>
<dbReference type="SMART" id="SM00909">
    <property type="entry name" value="Germane"/>
    <property type="match status" value="3"/>
</dbReference>
<dbReference type="PROSITE" id="PS51257">
    <property type="entry name" value="PROKAR_LIPOPROTEIN"/>
    <property type="match status" value="1"/>
</dbReference>
<evidence type="ECO:0000313" key="2">
    <source>
        <dbReference type="EMBL" id="XCC62580.1"/>
    </source>
</evidence>
<protein>
    <submittedName>
        <fullName evidence="2">GerMN domain-containing protein</fullName>
    </submittedName>
</protein>
<proteinExistence type="predicted"/>
<name>A0AAU8A9K8_9FIRM</name>
<gene>
    <name evidence="2" type="ORF">PUP29_01230</name>
</gene>
<evidence type="ECO:0000259" key="1">
    <source>
        <dbReference type="SMART" id="SM00909"/>
    </source>
</evidence>
<reference evidence="2" key="1">
    <citation type="submission" date="2023-02" db="EMBL/GenBank/DDBJ databases">
        <title>Gut commensal Christensenella minuta modulates host metabolism via a new class of secondary bile acids.</title>
        <authorList>
            <person name="Liu C."/>
        </authorList>
    </citation>
    <scope>NUCLEOTIDE SEQUENCE</scope>
    <source>
        <strain evidence="2">CA70</strain>
    </source>
</reference>
<feature type="domain" description="GerMN" evidence="1">
    <location>
        <begin position="225"/>
        <end position="321"/>
    </location>
</feature>
<feature type="domain" description="GerMN" evidence="1">
    <location>
        <begin position="363"/>
        <end position="458"/>
    </location>
</feature>
<dbReference type="EMBL" id="CP117826">
    <property type="protein sequence ID" value="XCC62580.1"/>
    <property type="molecule type" value="Genomic_DNA"/>
</dbReference>
<feature type="domain" description="GerMN" evidence="1">
    <location>
        <begin position="79"/>
        <end position="169"/>
    </location>
</feature>
<organism evidence="2">
    <name type="scientific">Christensenella massiliensis</name>
    <dbReference type="NCBI Taxonomy" id="1805714"/>
    <lineage>
        <taxon>Bacteria</taxon>
        <taxon>Bacillati</taxon>
        <taxon>Bacillota</taxon>
        <taxon>Clostridia</taxon>
        <taxon>Christensenellales</taxon>
        <taxon>Christensenellaceae</taxon>
        <taxon>Christensenella</taxon>
    </lineage>
</organism>
<dbReference type="RefSeq" id="WP_079547625.1">
    <property type="nucleotide sequence ID" value="NZ_CP117826.1"/>
</dbReference>
<sequence>MKRVLIILLAGVFFLAGCSIVREDTKQQENIEIPEMVMQQVDLEPRIIVTPALYFLDASKSELAAETRSIAVKQNERAEKKIIEAVIAGPTTENYQPVAEGFAYEGIEILPDVINVYLSTEEEKTDDEIILMELALTSTLSDFSGVSYVNIFVNGVKNGCEGEPIGVLQKPSGTLREEQTKIQQRASVDNPVMDVVLYFLDGTERFLIPETRSFQFETSQPEEMISSVVQGLMRGPENTYQHMPVIDRTIAELLGTEIVSLEDGRTVVRLNFNKAPVAITQQFSNGEELAALAITKTIVGFLPGIDGVEIYVNGNAQADPVIYTQDMCSEFLGNNILLYFPNSTYTLFIGVERMIAQEKAGAPKEMLAELMRGPTEADDKDVSPSFLSGISMEDVNDVYLAKDIAVVDFKASIIEKLAGVSRRDESMMIYSIVNTLTNINNIKRVQFLIDGERVESLGGNLNVIDPLLKNPGVIKDE</sequence>